<feature type="transmembrane region" description="Helical" evidence="5">
    <location>
        <begin position="44"/>
        <end position="62"/>
    </location>
</feature>
<feature type="transmembrane region" description="Helical" evidence="5">
    <location>
        <begin position="93"/>
        <end position="112"/>
    </location>
</feature>
<keyword evidence="3 5" id="KW-1133">Transmembrane helix</keyword>
<comment type="caution">
    <text evidence="6">The sequence shown here is derived from an EMBL/GenBank/DDBJ whole genome shotgun (WGS) entry which is preliminary data.</text>
</comment>
<evidence type="ECO:0000256" key="4">
    <source>
        <dbReference type="ARBA" id="ARBA00023136"/>
    </source>
</evidence>
<feature type="transmembrane region" description="Helical" evidence="5">
    <location>
        <begin position="6"/>
        <end position="24"/>
    </location>
</feature>
<sequence>MHILSIVLQIILGIGFLLFGFMKFGSKQMVDEFKRYRLSPGMRIFTGLVEVLSAAIIIIGIWVSPYALIGAILMAITMFVAALVHLVRVKDPVAKAMMPILLFILAVIVIILN</sequence>
<proteinExistence type="predicted"/>
<name>A0ABU3RAP9_9BACL</name>
<accession>A0ABU3RAP9</accession>
<evidence type="ECO:0000256" key="5">
    <source>
        <dbReference type="SAM" id="Phobius"/>
    </source>
</evidence>
<dbReference type="Pfam" id="PF13564">
    <property type="entry name" value="DoxX_2"/>
    <property type="match status" value="1"/>
</dbReference>
<dbReference type="Proteomes" id="UP001260980">
    <property type="component" value="Unassembled WGS sequence"/>
</dbReference>
<organism evidence="6 7">
    <name type="scientific">Paenibacillus violae</name>
    <dbReference type="NCBI Taxonomy" id="3077234"/>
    <lineage>
        <taxon>Bacteria</taxon>
        <taxon>Bacillati</taxon>
        <taxon>Bacillota</taxon>
        <taxon>Bacilli</taxon>
        <taxon>Bacillales</taxon>
        <taxon>Paenibacillaceae</taxon>
        <taxon>Paenibacillus</taxon>
    </lineage>
</organism>
<evidence type="ECO:0000256" key="2">
    <source>
        <dbReference type="ARBA" id="ARBA00022692"/>
    </source>
</evidence>
<keyword evidence="7" id="KW-1185">Reference proteome</keyword>
<dbReference type="InterPro" id="IPR032808">
    <property type="entry name" value="DoxX"/>
</dbReference>
<feature type="transmembrane region" description="Helical" evidence="5">
    <location>
        <begin position="68"/>
        <end position="86"/>
    </location>
</feature>
<evidence type="ECO:0000256" key="1">
    <source>
        <dbReference type="ARBA" id="ARBA00004141"/>
    </source>
</evidence>
<comment type="subcellular location">
    <subcellularLocation>
        <location evidence="1">Membrane</location>
        <topology evidence="1">Multi-pass membrane protein</topology>
    </subcellularLocation>
</comment>
<dbReference type="EMBL" id="JAWCUD010000002">
    <property type="protein sequence ID" value="MDU0201153.1"/>
    <property type="molecule type" value="Genomic_DNA"/>
</dbReference>
<keyword evidence="4 5" id="KW-0472">Membrane</keyword>
<evidence type="ECO:0000313" key="6">
    <source>
        <dbReference type="EMBL" id="MDU0201153.1"/>
    </source>
</evidence>
<keyword evidence="2 5" id="KW-0812">Transmembrane</keyword>
<reference evidence="6 7" key="1">
    <citation type="submission" date="2023-10" db="EMBL/GenBank/DDBJ databases">
        <title>Paenibacillus strain PFR10 Genome sequencing and assembly.</title>
        <authorList>
            <person name="Kim I."/>
        </authorList>
    </citation>
    <scope>NUCLEOTIDE SEQUENCE [LARGE SCALE GENOMIC DNA]</scope>
    <source>
        <strain evidence="6 7">PFR10</strain>
    </source>
</reference>
<protein>
    <submittedName>
        <fullName evidence="6">DoxX family protein</fullName>
    </submittedName>
</protein>
<evidence type="ECO:0000313" key="7">
    <source>
        <dbReference type="Proteomes" id="UP001260980"/>
    </source>
</evidence>
<dbReference type="RefSeq" id="WP_315950848.1">
    <property type="nucleotide sequence ID" value="NZ_JAWCUD010000002.1"/>
</dbReference>
<evidence type="ECO:0000256" key="3">
    <source>
        <dbReference type="ARBA" id="ARBA00022989"/>
    </source>
</evidence>
<gene>
    <name evidence="6" type="ORF">RQP52_08640</name>
</gene>